<evidence type="ECO:0000256" key="3">
    <source>
        <dbReference type="ARBA" id="ARBA00023186"/>
    </source>
</evidence>
<evidence type="ECO:0000313" key="9">
    <source>
        <dbReference type="Proteomes" id="UP001202328"/>
    </source>
</evidence>
<keyword evidence="1" id="KW-0547">Nucleotide-binding</keyword>
<keyword evidence="3" id="KW-0143">Chaperone</keyword>
<dbReference type="InterPro" id="IPR027417">
    <property type="entry name" value="P-loop_NTPase"/>
</dbReference>
<evidence type="ECO:0000256" key="5">
    <source>
        <dbReference type="ARBA" id="ARBA00049117"/>
    </source>
</evidence>
<dbReference type="GO" id="GO:0016787">
    <property type="term" value="F:hydrolase activity"/>
    <property type="evidence" value="ECO:0007669"/>
    <property type="project" value="UniProtKB-KW"/>
</dbReference>
<dbReference type="InterPro" id="IPR003495">
    <property type="entry name" value="CobW/HypB/UreG_nucleotide-bd"/>
</dbReference>
<dbReference type="SMART" id="SM00833">
    <property type="entry name" value="CobW_C"/>
    <property type="match status" value="1"/>
</dbReference>
<comment type="similarity">
    <text evidence="4">Belongs to the SIMIBI class G3E GTPase family. ZNG1 subfamily.</text>
</comment>
<gene>
    <name evidence="8" type="ORF">MKW98_000938</name>
</gene>
<accession>A0AAD4XDG9</accession>
<feature type="region of interest" description="Disordered" evidence="6">
    <location>
        <begin position="276"/>
        <end position="295"/>
    </location>
</feature>
<feature type="domain" description="CobW C-terminal" evidence="7">
    <location>
        <begin position="301"/>
        <end position="395"/>
    </location>
</feature>
<dbReference type="InterPro" id="IPR036627">
    <property type="entry name" value="CobW-likC_sf"/>
</dbReference>
<dbReference type="Pfam" id="PF02492">
    <property type="entry name" value="cobW"/>
    <property type="match status" value="1"/>
</dbReference>
<reference evidence="8" key="1">
    <citation type="submission" date="2022-04" db="EMBL/GenBank/DDBJ databases">
        <title>A functionally conserved STORR gene fusion in Papaver species that diverged 16.8 million years ago.</title>
        <authorList>
            <person name="Catania T."/>
        </authorList>
    </citation>
    <scope>NUCLEOTIDE SEQUENCE</scope>
    <source>
        <strain evidence="8">S-188037</strain>
    </source>
</reference>
<keyword evidence="2" id="KW-0378">Hydrolase</keyword>
<dbReference type="Gene3D" id="3.40.50.300">
    <property type="entry name" value="P-loop containing nucleotide triphosphate hydrolases"/>
    <property type="match status" value="1"/>
</dbReference>
<dbReference type="InterPro" id="IPR051316">
    <property type="entry name" value="Zinc-reg_GTPase_activator"/>
</dbReference>
<comment type="caution">
    <text evidence="8">The sequence shown here is derived from an EMBL/GenBank/DDBJ whole genome shotgun (WGS) entry which is preliminary data.</text>
</comment>
<dbReference type="CDD" id="cd03112">
    <property type="entry name" value="CobW-like"/>
    <property type="match status" value="1"/>
</dbReference>
<evidence type="ECO:0000256" key="6">
    <source>
        <dbReference type="SAM" id="MobiDB-lite"/>
    </source>
</evidence>
<dbReference type="PANTHER" id="PTHR13748">
    <property type="entry name" value="COBW-RELATED"/>
    <property type="match status" value="1"/>
</dbReference>
<name>A0AAD4XDG9_9MAGN</name>
<dbReference type="Proteomes" id="UP001202328">
    <property type="component" value="Unassembled WGS sequence"/>
</dbReference>
<dbReference type="SUPFAM" id="SSF90002">
    <property type="entry name" value="Hypothetical protein YjiA, C-terminal domain"/>
    <property type="match status" value="1"/>
</dbReference>
<proteinExistence type="inferred from homology"/>
<dbReference type="GO" id="GO:0005737">
    <property type="term" value="C:cytoplasm"/>
    <property type="evidence" value="ECO:0007669"/>
    <property type="project" value="TreeGrafter"/>
</dbReference>
<organism evidence="8 9">
    <name type="scientific">Papaver atlanticum</name>
    <dbReference type="NCBI Taxonomy" id="357466"/>
    <lineage>
        <taxon>Eukaryota</taxon>
        <taxon>Viridiplantae</taxon>
        <taxon>Streptophyta</taxon>
        <taxon>Embryophyta</taxon>
        <taxon>Tracheophyta</taxon>
        <taxon>Spermatophyta</taxon>
        <taxon>Magnoliopsida</taxon>
        <taxon>Ranunculales</taxon>
        <taxon>Papaveraceae</taxon>
        <taxon>Papaveroideae</taxon>
        <taxon>Papaver</taxon>
    </lineage>
</organism>
<evidence type="ECO:0000259" key="7">
    <source>
        <dbReference type="SMART" id="SM00833"/>
    </source>
</evidence>
<sequence>MAINSLIRRLGAKTLNQFLPKASFTHQFSLRTMVTSTIPHFYNNLPEKSVPDVADNRVPATVITGFLGSGKTTLLNHILTSQHGKRIAVIENEFGEVDIDSSLVASHSSVAEEIVMVNNGCLCCTVRGDLVKMLLELVKKKRDKFDHIVIETTGLAKPSPVIETFCTDEILSKYVKLDGVVTLVDCKHVTQHLDEVKPRFVVNEAVEQIAYADRIILNKVDLVSEEELGALNTRIKGINSMAQIKQAKFGAVDMDFVLGIGGYDLDRIESEVKVDKPHCSSHQHAHHGGHHHHDHVHDSAVTSVSIVCEGNLDLDEVDDWLERLIEEKGEDLYRMKGILSVNDSDERYVFQGVHSMLDGSPGKRWGTDEQRINKIVFIGRNLDETALRKGFKGCLA</sequence>
<evidence type="ECO:0000313" key="8">
    <source>
        <dbReference type="EMBL" id="KAI3900038.1"/>
    </source>
</evidence>
<dbReference type="PANTHER" id="PTHR13748:SF40">
    <property type="entry name" value="OS04G0599700 PROTEIN"/>
    <property type="match status" value="1"/>
</dbReference>
<dbReference type="InterPro" id="IPR011629">
    <property type="entry name" value="CobW-like_C"/>
</dbReference>
<comment type="catalytic activity">
    <reaction evidence="5">
        <text>GTP + H2O = GDP + phosphate + H(+)</text>
        <dbReference type="Rhea" id="RHEA:19669"/>
        <dbReference type="ChEBI" id="CHEBI:15377"/>
        <dbReference type="ChEBI" id="CHEBI:15378"/>
        <dbReference type="ChEBI" id="CHEBI:37565"/>
        <dbReference type="ChEBI" id="CHEBI:43474"/>
        <dbReference type="ChEBI" id="CHEBI:58189"/>
    </reaction>
    <physiologicalReaction direction="left-to-right" evidence="5">
        <dbReference type="Rhea" id="RHEA:19670"/>
    </physiologicalReaction>
</comment>
<dbReference type="SUPFAM" id="SSF52540">
    <property type="entry name" value="P-loop containing nucleoside triphosphate hydrolases"/>
    <property type="match status" value="1"/>
</dbReference>
<keyword evidence="9" id="KW-1185">Reference proteome</keyword>
<feature type="compositionally biased region" description="Basic residues" evidence="6">
    <location>
        <begin position="279"/>
        <end position="294"/>
    </location>
</feature>
<evidence type="ECO:0000256" key="4">
    <source>
        <dbReference type="ARBA" id="ARBA00034320"/>
    </source>
</evidence>
<dbReference type="FunFam" id="3.40.50.300:FF:000778">
    <property type="entry name" value="GTP-binding protein YjiA"/>
    <property type="match status" value="1"/>
</dbReference>
<dbReference type="Pfam" id="PF07683">
    <property type="entry name" value="CobW_C"/>
    <property type="match status" value="1"/>
</dbReference>
<dbReference type="EMBL" id="JAJJMB010011750">
    <property type="protein sequence ID" value="KAI3900038.1"/>
    <property type="molecule type" value="Genomic_DNA"/>
</dbReference>
<dbReference type="AlphaFoldDB" id="A0AAD4XDG9"/>
<evidence type="ECO:0000256" key="2">
    <source>
        <dbReference type="ARBA" id="ARBA00022801"/>
    </source>
</evidence>
<dbReference type="Gene3D" id="3.30.1220.10">
    <property type="entry name" value="CobW-like, C-terminal domain"/>
    <property type="match status" value="1"/>
</dbReference>
<dbReference type="GO" id="GO:0000166">
    <property type="term" value="F:nucleotide binding"/>
    <property type="evidence" value="ECO:0007669"/>
    <property type="project" value="UniProtKB-KW"/>
</dbReference>
<evidence type="ECO:0000256" key="1">
    <source>
        <dbReference type="ARBA" id="ARBA00022741"/>
    </source>
</evidence>
<protein>
    <recommendedName>
        <fullName evidence="7">CobW C-terminal domain-containing protein</fullName>
    </recommendedName>
</protein>